<dbReference type="SUPFAM" id="SSF51735">
    <property type="entry name" value="NAD(P)-binding Rossmann-fold domains"/>
    <property type="match status" value="1"/>
</dbReference>
<dbReference type="RefSeq" id="WP_085854418.1">
    <property type="nucleotide sequence ID" value="NZ_FOPF01000006.1"/>
</dbReference>
<sequence length="331" mass="35420">MTSFAAIGLDHNHIYGQVAELLAAGGRLDGFATEDEAQAKTFLDAHPDAPRRSEADLLADPEIALITSAAVPSDRAALARRAMQAGKDVLLDKPGVITRDGLAALRAAHAETGRRVRVHHSELESNAAAQTALRLVRDGAIGRVIHYFGTGPHRMGNPDSRPDWFWDRDRNGGILADIGAHHIAQFLAFTGETRVRITSARTACQGAAKGFQDMGDMVMEAGDAQGYARVDWYTPAGMPTWGDGRIILTGTDGVLELRKYVDPAGEGVGPHVILTDADGPRRIPCEDQSDFCARVLADARDGTETAIPQDTAFHIMEAGLIAQELGEVKTG</sequence>
<dbReference type="Proteomes" id="UP000193870">
    <property type="component" value="Unassembled WGS sequence"/>
</dbReference>
<name>A0A1Y5T094_9RHOB</name>
<dbReference type="PANTHER" id="PTHR43818:SF11">
    <property type="entry name" value="BCDNA.GH03377"/>
    <property type="match status" value="1"/>
</dbReference>
<dbReference type="PANTHER" id="PTHR43818">
    <property type="entry name" value="BCDNA.GH03377"/>
    <property type="match status" value="1"/>
</dbReference>
<dbReference type="InterPro" id="IPR055170">
    <property type="entry name" value="GFO_IDH_MocA-like_dom"/>
</dbReference>
<dbReference type="Pfam" id="PF22725">
    <property type="entry name" value="GFO_IDH_MocA_C3"/>
    <property type="match status" value="1"/>
</dbReference>
<evidence type="ECO:0000259" key="2">
    <source>
        <dbReference type="Pfam" id="PF01408"/>
    </source>
</evidence>
<gene>
    <name evidence="4" type="ORF">PAM7066_02445</name>
</gene>
<proteinExistence type="predicted"/>
<dbReference type="AlphaFoldDB" id="A0A1Y5T094"/>
<keyword evidence="1" id="KW-0560">Oxidoreductase</keyword>
<dbReference type="OrthoDB" id="9768836at2"/>
<dbReference type="Gene3D" id="3.40.50.720">
    <property type="entry name" value="NAD(P)-binding Rossmann-like Domain"/>
    <property type="match status" value="1"/>
</dbReference>
<evidence type="ECO:0000313" key="4">
    <source>
        <dbReference type="EMBL" id="SLN52437.1"/>
    </source>
</evidence>
<dbReference type="Pfam" id="PF01408">
    <property type="entry name" value="GFO_IDH_MocA"/>
    <property type="match status" value="1"/>
</dbReference>
<protein>
    <submittedName>
        <fullName evidence="4">Putative oxidoreductase</fullName>
    </submittedName>
</protein>
<dbReference type="GO" id="GO:0000166">
    <property type="term" value="F:nucleotide binding"/>
    <property type="evidence" value="ECO:0007669"/>
    <property type="project" value="InterPro"/>
</dbReference>
<dbReference type="InterPro" id="IPR000683">
    <property type="entry name" value="Gfo/Idh/MocA-like_OxRdtase_N"/>
</dbReference>
<dbReference type="SUPFAM" id="SSF55347">
    <property type="entry name" value="Glyceraldehyde-3-phosphate dehydrogenase-like, C-terminal domain"/>
    <property type="match status" value="1"/>
</dbReference>
<feature type="domain" description="Gfo/Idh/MocA-like oxidoreductase N-terminal" evidence="2">
    <location>
        <begin position="27"/>
        <end position="120"/>
    </location>
</feature>
<evidence type="ECO:0000259" key="3">
    <source>
        <dbReference type="Pfam" id="PF22725"/>
    </source>
</evidence>
<feature type="domain" description="GFO/IDH/MocA-like oxidoreductase" evidence="3">
    <location>
        <begin position="130"/>
        <end position="256"/>
    </location>
</feature>
<dbReference type="InterPro" id="IPR050463">
    <property type="entry name" value="Gfo/Idh/MocA_oxidrdct_glycsds"/>
</dbReference>
<evidence type="ECO:0000256" key="1">
    <source>
        <dbReference type="ARBA" id="ARBA00023002"/>
    </source>
</evidence>
<accession>A0A1Y5T094</accession>
<reference evidence="4 5" key="1">
    <citation type="submission" date="2017-03" db="EMBL/GenBank/DDBJ databases">
        <authorList>
            <person name="Afonso C.L."/>
            <person name="Miller P.J."/>
            <person name="Scott M.A."/>
            <person name="Spackman E."/>
            <person name="Goraichik I."/>
            <person name="Dimitrov K.M."/>
            <person name="Suarez D.L."/>
            <person name="Swayne D.E."/>
        </authorList>
    </citation>
    <scope>NUCLEOTIDE SEQUENCE [LARGE SCALE GENOMIC DNA]</scope>
    <source>
        <strain evidence="4 5">CECT 7066</strain>
    </source>
</reference>
<evidence type="ECO:0000313" key="5">
    <source>
        <dbReference type="Proteomes" id="UP000193870"/>
    </source>
</evidence>
<keyword evidence="5" id="KW-1185">Reference proteome</keyword>
<dbReference type="EMBL" id="FWFV01000006">
    <property type="protein sequence ID" value="SLN52437.1"/>
    <property type="molecule type" value="Genomic_DNA"/>
</dbReference>
<dbReference type="GO" id="GO:0016491">
    <property type="term" value="F:oxidoreductase activity"/>
    <property type="evidence" value="ECO:0007669"/>
    <property type="project" value="UniProtKB-KW"/>
</dbReference>
<organism evidence="4 5">
    <name type="scientific">Palleronia marisminoris</name>
    <dbReference type="NCBI Taxonomy" id="315423"/>
    <lineage>
        <taxon>Bacteria</taxon>
        <taxon>Pseudomonadati</taxon>
        <taxon>Pseudomonadota</taxon>
        <taxon>Alphaproteobacteria</taxon>
        <taxon>Rhodobacterales</taxon>
        <taxon>Roseobacteraceae</taxon>
        <taxon>Palleronia</taxon>
    </lineage>
</organism>
<dbReference type="STRING" id="315423.SAMN04488020_106211"/>
<dbReference type="InterPro" id="IPR036291">
    <property type="entry name" value="NAD(P)-bd_dom_sf"/>
</dbReference>
<dbReference type="Gene3D" id="3.30.360.10">
    <property type="entry name" value="Dihydrodipicolinate Reductase, domain 2"/>
    <property type="match status" value="1"/>
</dbReference>